<evidence type="ECO:0000313" key="1">
    <source>
        <dbReference type="EMBL" id="PLW75640.1"/>
    </source>
</evidence>
<sequence>MSPNPRLRSPEYAGGFQPKEVKAMSIKSSNPLSIALSIFKGTGKSEQRIHPERRDWEAMTFYRRDNL</sequence>
<evidence type="ECO:0000313" key="2">
    <source>
        <dbReference type="Proteomes" id="UP000234881"/>
    </source>
</evidence>
<accession>A0A2N5XMG8</accession>
<dbReference type="Proteomes" id="UP000234881">
    <property type="component" value="Unassembled WGS sequence"/>
</dbReference>
<dbReference type="AlphaFoldDB" id="A0A2N5XMG8"/>
<keyword evidence="2" id="KW-1185">Reference proteome</keyword>
<dbReference type="EMBL" id="PKUQ01000047">
    <property type="protein sequence ID" value="PLW75640.1"/>
    <property type="molecule type" value="Genomic_DNA"/>
</dbReference>
<proteinExistence type="predicted"/>
<name>A0A2N5XMG8_9HYPH</name>
<reference evidence="1 2" key="1">
    <citation type="submission" date="2018-01" db="EMBL/GenBank/DDBJ databases">
        <title>The draft genome sequence of Cohaesibacter sp. H1304.</title>
        <authorList>
            <person name="Wang N.-N."/>
            <person name="Du Z.-J."/>
        </authorList>
    </citation>
    <scope>NUCLEOTIDE SEQUENCE [LARGE SCALE GENOMIC DNA]</scope>
    <source>
        <strain evidence="1 2">H1304</strain>
    </source>
</reference>
<comment type="caution">
    <text evidence="1">The sequence shown here is derived from an EMBL/GenBank/DDBJ whole genome shotgun (WGS) entry which is preliminary data.</text>
</comment>
<protein>
    <submittedName>
        <fullName evidence="1">Uncharacterized protein</fullName>
    </submittedName>
</protein>
<gene>
    <name evidence="1" type="ORF">C0081_18500</name>
</gene>
<organism evidence="1 2">
    <name type="scientific">Cohaesibacter celericrescens</name>
    <dbReference type="NCBI Taxonomy" id="2067669"/>
    <lineage>
        <taxon>Bacteria</taxon>
        <taxon>Pseudomonadati</taxon>
        <taxon>Pseudomonadota</taxon>
        <taxon>Alphaproteobacteria</taxon>
        <taxon>Hyphomicrobiales</taxon>
        <taxon>Cohaesibacteraceae</taxon>
    </lineage>
</organism>